<evidence type="ECO:0000256" key="8">
    <source>
        <dbReference type="ARBA" id="ARBA00022763"/>
    </source>
</evidence>
<gene>
    <name evidence="23" type="ORF">CAPTEDRAFT_217977</name>
</gene>
<keyword evidence="8 18" id="KW-0227">DNA damage</keyword>
<dbReference type="OMA" id="WNANADL"/>
<accession>R7TA07</accession>
<protein>
    <recommendedName>
        <fullName evidence="5">RING-type E3 ubiquitin transferase</fullName>
        <ecNumber evidence="5">2.3.2.27</ecNumber>
    </recommendedName>
    <alternativeName>
        <fullName evidence="15 16">RING-type E3 ubiquitin transferase RAD18</fullName>
    </alternativeName>
</protein>
<evidence type="ECO:0000256" key="16">
    <source>
        <dbReference type="ARBA" id="ARBA00082369"/>
    </source>
</evidence>
<dbReference type="GO" id="GO:0097505">
    <property type="term" value="C:Rad6-Rad18 complex"/>
    <property type="evidence" value="ECO:0007669"/>
    <property type="project" value="TreeGrafter"/>
</dbReference>
<dbReference type="OrthoDB" id="9049620at2759"/>
<feature type="domain" description="RING-type" evidence="20">
    <location>
        <begin position="100"/>
        <end position="139"/>
    </location>
</feature>
<evidence type="ECO:0000256" key="13">
    <source>
        <dbReference type="ARBA" id="ARBA00023204"/>
    </source>
</evidence>
<reference evidence="24" key="3">
    <citation type="submission" date="2015-06" db="UniProtKB">
        <authorList>
            <consortium name="EnsemblMetazoa"/>
        </authorList>
    </citation>
    <scope>IDENTIFICATION</scope>
</reference>
<dbReference type="GO" id="GO:0006301">
    <property type="term" value="P:DNA damage tolerance"/>
    <property type="evidence" value="ECO:0007669"/>
    <property type="project" value="InterPro"/>
</dbReference>
<keyword evidence="25" id="KW-1185">Reference proteome</keyword>
<feature type="compositionally biased region" description="Basic and acidic residues" evidence="19">
    <location>
        <begin position="249"/>
        <end position="267"/>
    </location>
</feature>
<evidence type="ECO:0000259" key="21">
    <source>
        <dbReference type="PROSITE" id="PS50800"/>
    </source>
</evidence>
<feature type="domain" description="SAP" evidence="21">
    <location>
        <begin position="348"/>
        <end position="382"/>
    </location>
</feature>
<evidence type="ECO:0000256" key="4">
    <source>
        <dbReference type="ARBA" id="ARBA00009506"/>
    </source>
</evidence>
<dbReference type="SMART" id="SM00513">
    <property type="entry name" value="SAP"/>
    <property type="match status" value="1"/>
</dbReference>
<keyword evidence="13 18" id="KW-0234">DNA repair</keyword>
<dbReference type="GO" id="GO:0008270">
    <property type="term" value="F:zinc ion binding"/>
    <property type="evidence" value="ECO:0007669"/>
    <property type="project" value="UniProtKB-KW"/>
</dbReference>
<dbReference type="GO" id="GO:0006281">
    <property type="term" value="P:DNA repair"/>
    <property type="evidence" value="ECO:0007669"/>
    <property type="project" value="UniProtKB-KW"/>
</dbReference>
<dbReference type="PROSITE" id="PS51908">
    <property type="entry name" value="ZF_UBZ4"/>
    <property type="match status" value="1"/>
</dbReference>
<dbReference type="Pfam" id="PF02037">
    <property type="entry name" value="SAP"/>
    <property type="match status" value="1"/>
</dbReference>
<dbReference type="Gene3D" id="3.30.160.60">
    <property type="entry name" value="Classic Zinc Finger"/>
    <property type="match status" value="1"/>
</dbReference>
<dbReference type="InterPro" id="IPR001841">
    <property type="entry name" value="Znf_RING"/>
</dbReference>
<dbReference type="InterPro" id="IPR039577">
    <property type="entry name" value="Rad18"/>
</dbReference>
<evidence type="ECO:0000256" key="9">
    <source>
        <dbReference type="ARBA" id="ARBA00022771"/>
    </source>
</evidence>
<dbReference type="SMART" id="SM00184">
    <property type="entry name" value="RING"/>
    <property type="match status" value="1"/>
</dbReference>
<feature type="compositionally biased region" description="Basic and acidic residues" evidence="19">
    <location>
        <begin position="499"/>
        <end position="508"/>
    </location>
</feature>
<evidence type="ECO:0000256" key="11">
    <source>
        <dbReference type="ARBA" id="ARBA00022833"/>
    </source>
</evidence>
<dbReference type="Proteomes" id="UP000014760">
    <property type="component" value="Unassembled WGS sequence"/>
</dbReference>
<keyword evidence="7" id="KW-0479">Metal-binding</keyword>
<feature type="compositionally biased region" description="Polar residues" evidence="19">
    <location>
        <begin position="470"/>
        <end position="486"/>
    </location>
</feature>
<evidence type="ECO:0000256" key="3">
    <source>
        <dbReference type="ARBA" id="ARBA00004906"/>
    </source>
</evidence>
<dbReference type="Gene3D" id="3.30.40.10">
    <property type="entry name" value="Zinc/RING finger domain, C3HC4 (zinc finger)"/>
    <property type="match status" value="1"/>
</dbReference>
<feature type="compositionally biased region" description="Polar residues" evidence="19">
    <location>
        <begin position="584"/>
        <end position="602"/>
    </location>
</feature>
<feature type="region of interest" description="Disordered" evidence="19">
    <location>
        <begin position="458"/>
        <end position="511"/>
    </location>
</feature>
<feature type="region of interest" description="Disordered" evidence="19">
    <location>
        <begin position="230"/>
        <end position="275"/>
    </location>
</feature>
<evidence type="ECO:0000256" key="12">
    <source>
        <dbReference type="ARBA" id="ARBA00023125"/>
    </source>
</evidence>
<evidence type="ECO:0000256" key="15">
    <source>
        <dbReference type="ARBA" id="ARBA00031783"/>
    </source>
</evidence>
<evidence type="ECO:0000256" key="10">
    <source>
        <dbReference type="ARBA" id="ARBA00022786"/>
    </source>
</evidence>
<evidence type="ECO:0000256" key="6">
    <source>
        <dbReference type="ARBA" id="ARBA00022679"/>
    </source>
</evidence>
<dbReference type="SUPFAM" id="SSF57850">
    <property type="entry name" value="RING/U-box"/>
    <property type="match status" value="1"/>
</dbReference>
<keyword evidence="11" id="KW-0862">Zinc</keyword>
<comment type="similarity">
    <text evidence="4">Belongs to the RAD18 family.</text>
</comment>
<keyword evidence="14" id="KW-0539">Nucleus</keyword>
<comment type="subcellular location">
    <subcellularLocation>
        <location evidence="2">Nucleus</location>
    </subcellularLocation>
</comment>
<keyword evidence="10" id="KW-0833">Ubl conjugation pathway</keyword>
<dbReference type="GO" id="GO:0003697">
    <property type="term" value="F:single-stranded DNA binding"/>
    <property type="evidence" value="ECO:0007669"/>
    <property type="project" value="InterPro"/>
</dbReference>
<dbReference type="InterPro" id="IPR006642">
    <property type="entry name" value="Rad18_UBZ4"/>
</dbReference>
<organism evidence="23">
    <name type="scientific">Capitella teleta</name>
    <name type="common">Polychaete worm</name>
    <dbReference type="NCBI Taxonomy" id="283909"/>
    <lineage>
        <taxon>Eukaryota</taxon>
        <taxon>Metazoa</taxon>
        <taxon>Spiralia</taxon>
        <taxon>Lophotrochozoa</taxon>
        <taxon>Annelida</taxon>
        <taxon>Polychaeta</taxon>
        <taxon>Sedentaria</taxon>
        <taxon>Scolecida</taxon>
        <taxon>Capitellidae</taxon>
        <taxon>Capitella</taxon>
    </lineage>
</organism>
<dbReference type="AlphaFoldDB" id="R7TA07"/>
<evidence type="ECO:0000313" key="23">
    <source>
        <dbReference type="EMBL" id="ELT88215.1"/>
    </source>
</evidence>
<dbReference type="InterPro" id="IPR017907">
    <property type="entry name" value="Znf_RING_CS"/>
</dbReference>
<evidence type="ECO:0000259" key="22">
    <source>
        <dbReference type="PROSITE" id="PS51908"/>
    </source>
</evidence>
<name>R7TA07_CAPTE</name>
<reference evidence="23 25" key="2">
    <citation type="journal article" date="2013" name="Nature">
        <title>Insights into bilaterian evolution from three spiralian genomes.</title>
        <authorList>
            <person name="Simakov O."/>
            <person name="Marletaz F."/>
            <person name="Cho S.J."/>
            <person name="Edsinger-Gonzales E."/>
            <person name="Havlak P."/>
            <person name="Hellsten U."/>
            <person name="Kuo D.H."/>
            <person name="Larsson T."/>
            <person name="Lv J."/>
            <person name="Arendt D."/>
            <person name="Savage R."/>
            <person name="Osoegawa K."/>
            <person name="de Jong P."/>
            <person name="Grimwood J."/>
            <person name="Chapman J.A."/>
            <person name="Shapiro H."/>
            <person name="Aerts A."/>
            <person name="Otillar R.P."/>
            <person name="Terry A.Y."/>
            <person name="Boore J.L."/>
            <person name="Grigoriev I.V."/>
            <person name="Lindberg D.R."/>
            <person name="Seaver E.C."/>
            <person name="Weisblat D.A."/>
            <person name="Putnam N.H."/>
            <person name="Rokhsar D.S."/>
        </authorList>
    </citation>
    <scope>NUCLEOTIDE SEQUENCE</scope>
    <source>
        <strain evidence="23 25">I ESC-2004</strain>
    </source>
</reference>
<dbReference type="EC" id="2.3.2.27" evidence="5"/>
<dbReference type="EMBL" id="AMQN01015474">
    <property type="status" value="NOT_ANNOTATED_CDS"/>
    <property type="molecule type" value="Genomic_DNA"/>
</dbReference>
<dbReference type="PANTHER" id="PTHR14134:SF2">
    <property type="entry name" value="E3 UBIQUITIN-PROTEIN LIGASE RAD18"/>
    <property type="match status" value="1"/>
</dbReference>
<sequence length="679" mass="75980">MDIQDAFDRVDKDQRKIRLKKVGLPCQLYRTLFAYLKKQQIFERARHPILWAVDIIIPILCDNISNTMLKMEEAQFVCHASNDWPRAFSELKELDAVLRCSICFEFLDTAMMVTKCSHNYCSVCIRRYVGYKLQCPSCRESGKNCRSVSDIRFARFSRSKLLSAVNMTASVSSTRDASVFSKQSDAKSPDNIFTKAKTKSPKCHALRRKNAKRYAIESDSDSDVVLLDEQQSSDSDFEPAIKHNTPRRSPNERKKVSEEEKLTEKLSSDAVSPSSAAPVFSFLSPTRVPPPEASTSGSPAPSGKVTCPVCSVCVPKCNINLHLDRCLSAPTKRNASANKRKPLTKYVYSVMSDKEIRKKLSEVGLPAQGDRQTLIKRHQEFTLLYNAQCDALNPKPASTIVQEMIRAGKQRNVVSLTTNSTQHKFKVHKGATSDEVRVAQKSYLHNHKSQFAALVEAARSSKRNAEEQQKNTNLSNSPDNQSQNSAGKGESQPEEVREEEPSTEKIERSQSAASFMLDESSVDAPDIVQCTEQLTSIEDEEDSNMSRKFSQFSNDLQLTQRSLSSCSPSSLEFIPPEIAEDSSEQAATCNSDVSPSCSPVLQSQKSGDLLISEDKSEVPVEVHLSEDKPLDGNLVHAQQKLGKKRKRKNTDFVSESVHQIMNAEEDCGRRRSSRRKITK</sequence>
<evidence type="ECO:0000256" key="2">
    <source>
        <dbReference type="ARBA" id="ARBA00004123"/>
    </source>
</evidence>
<dbReference type="PROSITE" id="PS00518">
    <property type="entry name" value="ZF_RING_1"/>
    <property type="match status" value="1"/>
</dbReference>
<dbReference type="HOGENOM" id="CLU_405036_0_0_1"/>
<evidence type="ECO:0000313" key="25">
    <source>
        <dbReference type="Proteomes" id="UP000014760"/>
    </source>
</evidence>
<dbReference type="InterPro" id="IPR003034">
    <property type="entry name" value="SAP_dom"/>
</dbReference>
<evidence type="ECO:0000256" key="17">
    <source>
        <dbReference type="PROSITE-ProRule" id="PRU00175"/>
    </source>
</evidence>
<dbReference type="Pfam" id="PF13923">
    <property type="entry name" value="zf-C3HC4_2"/>
    <property type="match status" value="1"/>
</dbReference>
<keyword evidence="12" id="KW-0238">DNA-binding</keyword>
<dbReference type="GO" id="GO:0005634">
    <property type="term" value="C:nucleus"/>
    <property type="evidence" value="ECO:0007669"/>
    <property type="project" value="UniProtKB-SubCell"/>
</dbReference>
<dbReference type="EMBL" id="KB311939">
    <property type="protein sequence ID" value="ELT88215.1"/>
    <property type="molecule type" value="Genomic_DNA"/>
</dbReference>
<dbReference type="GO" id="GO:0006513">
    <property type="term" value="P:protein monoubiquitination"/>
    <property type="evidence" value="ECO:0007669"/>
    <property type="project" value="InterPro"/>
</dbReference>
<evidence type="ECO:0000256" key="14">
    <source>
        <dbReference type="ARBA" id="ARBA00023242"/>
    </source>
</evidence>
<dbReference type="STRING" id="283909.R7TA07"/>
<evidence type="ECO:0000259" key="20">
    <source>
        <dbReference type="PROSITE" id="PS50089"/>
    </source>
</evidence>
<feature type="region of interest" description="Disordered" evidence="19">
    <location>
        <begin position="579"/>
        <end position="602"/>
    </location>
</feature>
<evidence type="ECO:0000256" key="1">
    <source>
        <dbReference type="ARBA" id="ARBA00000900"/>
    </source>
</evidence>
<evidence type="ECO:0000313" key="24">
    <source>
        <dbReference type="EnsemblMetazoa" id="CapteP217977"/>
    </source>
</evidence>
<evidence type="ECO:0000256" key="7">
    <source>
        <dbReference type="ARBA" id="ARBA00022723"/>
    </source>
</evidence>
<dbReference type="GO" id="GO:0061630">
    <property type="term" value="F:ubiquitin protein ligase activity"/>
    <property type="evidence" value="ECO:0007669"/>
    <property type="project" value="UniProtKB-EC"/>
</dbReference>
<evidence type="ECO:0000256" key="18">
    <source>
        <dbReference type="PROSITE-ProRule" id="PRU01256"/>
    </source>
</evidence>
<feature type="domain" description="UBZ4-type" evidence="22">
    <location>
        <begin position="304"/>
        <end position="331"/>
    </location>
</feature>
<dbReference type="PROSITE" id="PS50089">
    <property type="entry name" value="ZF_RING_2"/>
    <property type="match status" value="1"/>
</dbReference>
<dbReference type="CDD" id="cd16529">
    <property type="entry name" value="RING-HC_RAD18"/>
    <property type="match status" value="1"/>
</dbReference>
<dbReference type="SMART" id="SM00734">
    <property type="entry name" value="ZnF_Rad18"/>
    <property type="match status" value="1"/>
</dbReference>
<keyword evidence="6" id="KW-0808">Transferase</keyword>
<proteinExistence type="inferred from homology"/>
<evidence type="ECO:0000256" key="19">
    <source>
        <dbReference type="SAM" id="MobiDB-lite"/>
    </source>
</evidence>
<dbReference type="UniPathway" id="UPA00143"/>
<reference evidence="25" key="1">
    <citation type="submission" date="2012-12" db="EMBL/GenBank/DDBJ databases">
        <authorList>
            <person name="Hellsten U."/>
            <person name="Grimwood J."/>
            <person name="Chapman J.A."/>
            <person name="Shapiro H."/>
            <person name="Aerts A."/>
            <person name="Otillar R.P."/>
            <person name="Terry A.Y."/>
            <person name="Boore J.L."/>
            <person name="Simakov O."/>
            <person name="Marletaz F."/>
            <person name="Cho S.-J."/>
            <person name="Edsinger-Gonzales E."/>
            <person name="Havlak P."/>
            <person name="Kuo D.-H."/>
            <person name="Larsson T."/>
            <person name="Lv J."/>
            <person name="Arendt D."/>
            <person name="Savage R."/>
            <person name="Osoegawa K."/>
            <person name="de Jong P."/>
            <person name="Lindberg D.R."/>
            <person name="Seaver E.C."/>
            <person name="Weisblat D.A."/>
            <person name="Putnam N.H."/>
            <person name="Grigoriev I.V."/>
            <person name="Rokhsar D.S."/>
        </authorList>
    </citation>
    <scope>NUCLEOTIDE SEQUENCE</scope>
    <source>
        <strain evidence="25">I ESC-2004</strain>
    </source>
</reference>
<dbReference type="PROSITE" id="PS50800">
    <property type="entry name" value="SAP"/>
    <property type="match status" value="1"/>
</dbReference>
<comment type="pathway">
    <text evidence="3">Protein modification; protein ubiquitination.</text>
</comment>
<dbReference type="PANTHER" id="PTHR14134">
    <property type="entry name" value="E3 UBIQUITIN-PROTEIN LIGASE RAD18"/>
    <property type="match status" value="1"/>
</dbReference>
<keyword evidence="9 17" id="KW-0863">Zinc-finger</keyword>
<comment type="catalytic activity">
    <reaction evidence="1">
        <text>S-ubiquitinyl-[E2 ubiquitin-conjugating enzyme]-L-cysteine + [acceptor protein]-L-lysine = [E2 ubiquitin-conjugating enzyme]-L-cysteine + N(6)-ubiquitinyl-[acceptor protein]-L-lysine.</text>
        <dbReference type="EC" id="2.3.2.27"/>
    </reaction>
</comment>
<dbReference type="InterPro" id="IPR013083">
    <property type="entry name" value="Znf_RING/FYVE/PHD"/>
</dbReference>
<dbReference type="EnsemblMetazoa" id="CapteT217977">
    <property type="protein sequence ID" value="CapteP217977"/>
    <property type="gene ID" value="CapteG217977"/>
</dbReference>
<dbReference type="FunFam" id="3.30.40.10:FF:000172">
    <property type="entry name" value="E3 ubiquitin-protein ligase RAD18"/>
    <property type="match status" value="1"/>
</dbReference>
<evidence type="ECO:0000256" key="5">
    <source>
        <dbReference type="ARBA" id="ARBA00012483"/>
    </source>
</evidence>